<evidence type="ECO:0000313" key="2">
    <source>
        <dbReference type="EMBL" id="POR56856.1"/>
    </source>
</evidence>
<accession>A0A2S4MQ37</accession>
<dbReference type="AlphaFoldDB" id="A0A2S4MQ37"/>
<dbReference type="EMBL" id="PQFZ01000001">
    <property type="protein sequence ID" value="POR56856.1"/>
    <property type="molecule type" value="Genomic_DNA"/>
</dbReference>
<gene>
    <name evidence="2" type="ORF">CYD53_101378</name>
</gene>
<dbReference type="Proteomes" id="UP000236919">
    <property type="component" value="Unassembled WGS sequence"/>
</dbReference>
<protein>
    <submittedName>
        <fullName evidence="2">Uncharacterized protein</fullName>
    </submittedName>
</protein>
<proteinExistence type="predicted"/>
<name>A0A2S4MQ37_9HYPH</name>
<feature type="compositionally biased region" description="Basic residues" evidence="1">
    <location>
        <begin position="16"/>
        <end position="25"/>
    </location>
</feature>
<evidence type="ECO:0000313" key="3">
    <source>
        <dbReference type="Proteomes" id="UP000236919"/>
    </source>
</evidence>
<reference evidence="2 3" key="1">
    <citation type="submission" date="2018-01" db="EMBL/GenBank/DDBJ databases">
        <title>Genomic Encyclopedia of Type Strains, Phase III (KMG-III): the genomes of soil and plant-associated and newly described type strains.</title>
        <authorList>
            <person name="Whitman W."/>
        </authorList>
    </citation>
    <scope>NUCLEOTIDE SEQUENCE [LARGE SCALE GENOMIC DNA]</scope>
    <source>
        <strain evidence="2 3">1131</strain>
    </source>
</reference>
<organism evidence="2 3">
    <name type="scientific">Bosea psychrotolerans</name>
    <dbReference type="NCBI Taxonomy" id="1871628"/>
    <lineage>
        <taxon>Bacteria</taxon>
        <taxon>Pseudomonadati</taxon>
        <taxon>Pseudomonadota</taxon>
        <taxon>Alphaproteobacteria</taxon>
        <taxon>Hyphomicrobiales</taxon>
        <taxon>Boseaceae</taxon>
        <taxon>Bosea</taxon>
    </lineage>
</organism>
<keyword evidence="3" id="KW-1185">Reference proteome</keyword>
<sequence>MRFSFRIKRTCDTRHGGRPPHHSHHSANGPIAVELQSFVTNTELARIANSGSWSLAKKQTFLDSRIALANG</sequence>
<comment type="caution">
    <text evidence="2">The sequence shown here is derived from an EMBL/GenBank/DDBJ whole genome shotgun (WGS) entry which is preliminary data.</text>
</comment>
<evidence type="ECO:0000256" key="1">
    <source>
        <dbReference type="SAM" id="MobiDB-lite"/>
    </source>
</evidence>
<feature type="region of interest" description="Disordered" evidence="1">
    <location>
        <begin position="9"/>
        <end position="28"/>
    </location>
</feature>